<keyword evidence="3" id="KW-1185">Reference proteome</keyword>
<accession>A0A1V0TUG1</accession>
<name>A0A1V0TUG1_9ACTN</name>
<organism evidence="2 3">
    <name type="scientific">Streptomyces gilvosporeus</name>
    <dbReference type="NCBI Taxonomy" id="553510"/>
    <lineage>
        <taxon>Bacteria</taxon>
        <taxon>Bacillati</taxon>
        <taxon>Actinomycetota</taxon>
        <taxon>Actinomycetes</taxon>
        <taxon>Kitasatosporales</taxon>
        <taxon>Streptomycetaceae</taxon>
        <taxon>Streptomyces</taxon>
    </lineage>
</organism>
<evidence type="ECO:0000313" key="3">
    <source>
        <dbReference type="Proteomes" id="UP000192726"/>
    </source>
</evidence>
<gene>
    <name evidence="2" type="ORF">B1H19_22655</name>
</gene>
<proteinExistence type="predicted"/>
<dbReference type="KEGG" id="sgv:B1H19_22655"/>
<evidence type="ECO:0000256" key="1">
    <source>
        <dbReference type="SAM" id="MobiDB-lite"/>
    </source>
</evidence>
<dbReference type="EMBL" id="CP020569">
    <property type="protein sequence ID" value="ARF56595.1"/>
    <property type="molecule type" value="Genomic_DNA"/>
</dbReference>
<evidence type="ECO:0000313" key="2">
    <source>
        <dbReference type="EMBL" id="ARF56595.1"/>
    </source>
</evidence>
<sequence>MSASHDGEQLTAAQGPEATLSHEEALRKGHTARGRSALDRAAALCRYLGIEVADAESVPRTPAAKAANAVRLSARALAQLADGSPDPAADARCARNAAAAAAVVADLARSRGGDGAPADAAHRAAVTASLAAGAAAGRTGMGRDAALNTTADAAEAAAVSAARDAGWV</sequence>
<feature type="region of interest" description="Disordered" evidence="1">
    <location>
        <begin position="1"/>
        <end position="33"/>
    </location>
</feature>
<protein>
    <submittedName>
        <fullName evidence="2">Uncharacterized protein</fullName>
    </submittedName>
</protein>
<dbReference type="AlphaFoldDB" id="A0A1V0TUG1"/>
<dbReference type="Proteomes" id="UP000192726">
    <property type="component" value="Chromosome"/>
</dbReference>
<reference evidence="2 3" key="1">
    <citation type="submission" date="2017-04" db="EMBL/GenBank/DDBJ databases">
        <title>Complete Genome Sequence of Streptomyces gilvosporeus F607, a Capable Producer of Natamycin.</title>
        <authorList>
            <person name="Zong G."/>
            <person name="Zhong C."/>
            <person name="Fu J."/>
            <person name="Qin R."/>
            <person name="Cao G."/>
        </authorList>
    </citation>
    <scope>NUCLEOTIDE SEQUENCE [LARGE SCALE GENOMIC DNA]</scope>
    <source>
        <strain evidence="2 3">F607</strain>
    </source>
</reference>
<dbReference type="RefSeq" id="WP_083106627.1">
    <property type="nucleotide sequence ID" value="NZ_CP020569.1"/>
</dbReference>